<evidence type="ECO:0000313" key="9">
    <source>
        <dbReference type="EMBL" id="QTH73657.1"/>
    </source>
</evidence>
<keyword evidence="9" id="KW-0614">Plasmid</keyword>
<gene>
    <name evidence="9" type="ORF">J5O05_19555</name>
</gene>
<dbReference type="Gene3D" id="1.20.1640.10">
    <property type="entry name" value="Multidrug efflux transporter AcrB transmembrane domain"/>
    <property type="match status" value="2"/>
</dbReference>
<feature type="transmembrane region" description="Helical" evidence="8">
    <location>
        <begin position="931"/>
        <end position="952"/>
    </location>
</feature>
<dbReference type="Gene3D" id="3.30.70.1440">
    <property type="entry name" value="Multidrug efflux transporter AcrB pore domain"/>
    <property type="match status" value="1"/>
</dbReference>
<dbReference type="RefSeq" id="WP_208845316.1">
    <property type="nucleotide sequence ID" value="NZ_CP072135.1"/>
</dbReference>
<evidence type="ECO:0000313" key="10">
    <source>
        <dbReference type="Proteomes" id="UP000664904"/>
    </source>
</evidence>
<dbReference type="PRINTS" id="PR00702">
    <property type="entry name" value="ACRIFLAVINRP"/>
</dbReference>
<comment type="similarity">
    <text evidence="2">Belongs to the resistance-nodulation-cell division (RND) (TC 2.A.6) family.</text>
</comment>
<reference evidence="9" key="1">
    <citation type="submission" date="2021-03" db="EMBL/GenBank/DDBJ databases">
        <title>Complete Genome of Pseudoalteromonas xiamenensis STKMTI.2, a new potential marine bacterium producing anti-Vibrio compounds.</title>
        <authorList>
            <person name="Handayani D.P."/>
            <person name="Isnansetyo A."/>
            <person name="Istiqomah I."/>
            <person name="Jumina J."/>
        </authorList>
    </citation>
    <scope>NUCLEOTIDE SEQUENCE</scope>
    <source>
        <strain evidence="9">STKMTI.2</strain>
        <plasmid evidence="9">unnamed5</plasmid>
    </source>
</reference>
<feature type="transmembrane region" description="Helical" evidence="8">
    <location>
        <begin position="1008"/>
        <end position="1033"/>
    </location>
</feature>
<dbReference type="Gene3D" id="3.30.70.1430">
    <property type="entry name" value="Multidrug efflux transporter AcrB pore domain"/>
    <property type="match status" value="2"/>
</dbReference>
<dbReference type="EMBL" id="CP072135">
    <property type="protein sequence ID" value="QTH73657.1"/>
    <property type="molecule type" value="Genomic_DNA"/>
</dbReference>
<feature type="transmembrane region" description="Helical" evidence="8">
    <location>
        <begin position="457"/>
        <end position="474"/>
    </location>
</feature>
<evidence type="ECO:0000256" key="7">
    <source>
        <dbReference type="ARBA" id="ARBA00023136"/>
    </source>
</evidence>
<feature type="transmembrane region" description="Helical" evidence="8">
    <location>
        <begin position="544"/>
        <end position="563"/>
    </location>
</feature>
<evidence type="ECO:0000256" key="6">
    <source>
        <dbReference type="ARBA" id="ARBA00022989"/>
    </source>
</evidence>
<dbReference type="KEGG" id="pxi:J5O05_19555"/>
<protein>
    <submittedName>
        <fullName evidence="9">Efflux RND transporter permease subunit</fullName>
    </submittedName>
</protein>
<name>A0A975DLY9_9GAMM</name>
<dbReference type="InterPro" id="IPR001036">
    <property type="entry name" value="Acrflvin-R"/>
</dbReference>
<dbReference type="GO" id="GO:0042910">
    <property type="term" value="F:xenobiotic transmembrane transporter activity"/>
    <property type="evidence" value="ECO:0007669"/>
    <property type="project" value="TreeGrafter"/>
</dbReference>
<accession>A0A975DLY9</accession>
<feature type="transmembrane region" description="Helical" evidence="8">
    <location>
        <begin position="905"/>
        <end position="925"/>
    </location>
</feature>
<dbReference type="PANTHER" id="PTHR32063:SF24">
    <property type="entry name" value="CATION EFFLUX SYSTEM (ACRB_ACRD_ACRF FAMILY)"/>
    <property type="match status" value="1"/>
</dbReference>
<dbReference type="NCBIfam" id="TIGR00914">
    <property type="entry name" value="2A0601"/>
    <property type="match status" value="1"/>
</dbReference>
<dbReference type="GO" id="GO:0008324">
    <property type="term" value="F:monoatomic cation transmembrane transporter activity"/>
    <property type="evidence" value="ECO:0007669"/>
    <property type="project" value="InterPro"/>
</dbReference>
<dbReference type="SUPFAM" id="SSF82866">
    <property type="entry name" value="Multidrug efflux transporter AcrB transmembrane domain"/>
    <property type="match status" value="2"/>
</dbReference>
<keyword evidence="10" id="KW-1185">Reference proteome</keyword>
<feature type="transmembrane region" description="Helical" evidence="8">
    <location>
        <begin position="377"/>
        <end position="397"/>
    </location>
</feature>
<geneLocation type="plasmid" evidence="9 10">
    <name>unnamed5</name>
</geneLocation>
<feature type="transmembrane region" description="Helical" evidence="8">
    <location>
        <begin position="879"/>
        <end position="898"/>
    </location>
</feature>
<sequence>MINRIISWALSNRAIVCIVLAVLLAACAIVIPKINLDAFPDVTNVQVSVNTEAPGLAAEEVEQLITYPIETVMYALPDVESVRSISKTGLSGVTIVFKENVDIYFARQLVFERLEQAKGSLPGTISAPEIGPNTSGLGQIYQYRLDADANSGIDNMTLRSLNDWVVKLLLMPIDGITDVLSFGGEVKQLSVELNPEQLNAFGLTQQDVMQAIEENNLNVGGWYLNRGEEQLAIRGFGWIRSESAIQDIAQLPVKYREGRIVKVADVASVKFAGEERQGAVTMSVKDDNQRVTPKGEIVTGIILKRLGSNTNETINAINQRVEQINQALPRGVTFQVIYDQSQLVKKAIDTVVFALLLAFLFIIIVLLLFLMDFRATLLVLISIPISIALALFVMTLLGLSANLMSLGGLAIAIGMLVDGSVVMVENMVKRLRENQKDTSRCAPETIRLAACEVAKPVFFASSIILVVFLPLFSFEGVEAKLFEPMAVSIMLAILASMLVAIVVVPAIASKILSRKTNERQNPLLNVLEKNYLRLLTRAVRSSKIVLVCMLGIVFSTLLVIPQLGSEFVPELEEGTINLRVTLAPSASLDTALTLAPKLENVLLAFDQVDYAVSRIGRAEIGGDPEPVNNIEVFLSLTPHETWPKGLTRQLLQQQMAKQLEQFPGVLLNFSQPIATRVDELLSGVKSQLAIKITGEDLEKLQLLGTQLEQRIKTIEGTADVALEQLGGEAQLLIEPNRTALSNYGLAVKDLMDIVEKGIGGVTTGQIFEGNARYDIRVRLAKSFRNSISAIEALPIQTPSGYWVRVKDVATVAYATGPIQIRRDDVQRRVVIQANVLGRDMEPVVSEIKKTIEQSNLLPAGYSFSIGGQFENQQRAQKRLQILIPVSILLVAVLLFITFQSLKQTLLILVNVPLATAGGVISLYTFNQFLSVPTAIGFITLFGIAVLNGVVLIDSINQRMKSGTSVQEAVIHGALSRFRPVLMTALTTAMGLLPMLMSTGVGAEIQKPLATVIVGGIITSTLLTLIVLPVLVVMTTKTTD</sequence>
<dbReference type="Gene3D" id="3.30.2090.10">
    <property type="entry name" value="Multidrug efflux transporter AcrB TolC docking domain, DN and DC subdomains"/>
    <property type="match status" value="2"/>
</dbReference>
<evidence type="ECO:0000256" key="3">
    <source>
        <dbReference type="ARBA" id="ARBA00022448"/>
    </source>
</evidence>
<dbReference type="Proteomes" id="UP000664904">
    <property type="component" value="Plasmid unnamed5"/>
</dbReference>
<dbReference type="PANTHER" id="PTHR32063">
    <property type="match status" value="1"/>
</dbReference>
<comment type="subcellular location">
    <subcellularLocation>
        <location evidence="1">Cell membrane</location>
        <topology evidence="1">Multi-pass membrane protein</topology>
    </subcellularLocation>
</comment>
<dbReference type="Pfam" id="PF00873">
    <property type="entry name" value="ACR_tran"/>
    <property type="match status" value="1"/>
</dbReference>
<dbReference type="PROSITE" id="PS51257">
    <property type="entry name" value="PROKAR_LIPOPROTEIN"/>
    <property type="match status" value="1"/>
</dbReference>
<evidence type="ECO:0000256" key="8">
    <source>
        <dbReference type="SAM" id="Phobius"/>
    </source>
</evidence>
<keyword evidence="3" id="KW-0813">Transport</keyword>
<keyword evidence="5 8" id="KW-0812">Transmembrane</keyword>
<feature type="transmembrane region" description="Helical" evidence="8">
    <location>
        <begin position="403"/>
        <end position="424"/>
    </location>
</feature>
<feature type="transmembrane region" description="Helical" evidence="8">
    <location>
        <begin position="980"/>
        <end position="1002"/>
    </location>
</feature>
<dbReference type="SUPFAM" id="SSF82714">
    <property type="entry name" value="Multidrug efflux transporter AcrB TolC docking domain, DN and DC subdomains"/>
    <property type="match status" value="2"/>
</dbReference>
<feature type="transmembrane region" description="Helical" evidence="8">
    <location>
        <begin position="486"/>
        <end position="508"/>
    </location>
</feature>
<dbReference type="InterPro" id="IPR004763">
    <property type="entry name" value="CusA-like"/>
</dbReference>
<keyword evidence="7 8" id="KW-0472">Membrane</keyword>
<feature type="transmembrane region" description="Helical" evidence="8">
    <location>
        <begin position="351"/>
        <end position="370"/>
    </location>
</feature>
<dbReference type="Gene3D" id="3.30.70.1320">
    <property type="entry name" value="Multidrug efflux transporter AcrB pore domain like"/>
    <property type="match status" value="1"/>
</dbReference>
<keyword evidence="6 8" id="KW-1133">Transmembrane helix</keyword>
<proteinExistence type="inferred from homology"/>
<dbReference type="GO" id="GO:0005886">
    <property type="term" value="C:plasma membrane"/>
    <property type="evidence" value="ECO:0007669"/>
    <property type="project" value="UniProtKB-SubCell"/>
</dbReference>
<keyword evidence="4" id="KW-1003">Cell membrane</keyword>
<evidence type="ECO:0000256" key="4">
    <source>
        <dbReference type="ARBA" id="ARBA00022475"/>
    </source>
</evidence>
<organism evidence="9 10">
    <name type="scientific">Pseudoalteromonas xiamenensis</name>
    <dbReference type="NCBI Taxonomy" id="882626"/>
    <lineage>
        <taxon>Bacteria</taxon>
        <taxon>Pseudomonadati</taxon>
        <taxon>Pseudomonadota</taxon>
        <taxon>Gammaproteobacteria</taxon>
        <taxon>Alteromonadales</taxon>
        <taxon>Pseudoalteromonadaceae</taxon>
        <taxon>Pseudoalteromonas</taxon>
    </lineage>
</organism>
<evidence type="ECO:0000256" key="1">
    <source>
        <dbReference type="ARBA" id="ARBA00004651"/>
    </source>
</evidence>
<dbReference type="InterPro" id="IPR027463">
    <property type="entry name" value="AcrB_DN_DC_subdom"/>
</dbReference>
<dbReference type="SUPFAM" id="SSF82693">
    <property type="entry name" value="Multidrug efflux transporter AcrB pore domain, PN1, PN2, PC1 and PC2 subdomains"/>
    <property type="match status" value="3"/>
</dbReference>
<dbReference type="AlphaFoldDB" id="A0A975DLY9"/>
<evidence type="ECO:0000256" key="5">
    <source>
        <dbReference type="ARBA" id="ARBA00022692"/>
    </source>
</evidence>
<evidence type="ECO:0000256" key="2">
    <source>
        <dbReference type="ARBA" id="ARBA00010942"/>
    </source>
</evidence>